<proteinExistence type="predicted"/>
<feature type="transmembrane region" description="Helical" evidence="2">
    <location>
        <begin position="285"/>
        <end position="306"/>
    </location>
</feature>
<dbReference type="AlphaFoldDB" id="A0A9D2LCH5"/>
<dbReference type="InterPro" id="IPR003675">
    <property type="entry name" value="Rce1/LyrA-like_dom"/>
</dbReference>
<evidence type="ECO:0000259" key="3">
    <source>
        <dbReference type="Pfam" id="PF02517"/>
    </source>
</evidence>
<feature type="transmembrane region" description="Helical" evidence="2">
    <location>
        <begin position="86"/>
        <end position="108"/>
    </location>
</feature>
<feature type="region of interest" description="Disordered" evidence="1">
    <location>
        <begin position="1"/>
        <end position="41"/>
    </location>
</feature>
<feature type="transmembrane region" description="Helical" evidence="2">
    <location>
        <begin position="257"/>
        <end position="279"/>
    </location>
</feature>
<feature type="compositionally biased region" description="Low complexity" evidence="1">
    <location>
        <begin position="12"/>
        <end position="26"/>
    </location>
</feature>
<dbReference type="PANTHER" id="PTHR39430">
    <property type="entry name" value="MEMBRANE-ASSOCIATED PROTEASE-RELATED"/>
    <property type="match status" value="1"/>
</dbReference>
<gene>
    <name evidence="4" type="ORF">H9786_06370</name>
</gene>
<sequence length="324" mass="34157">MDPSSEPHAGEPAPASSSNLSRSPGPRSRRTGPDDSPTGDAGPRLPVWLRVLLPTILFLPAASAGLVLILIPGYEGLLARDDEVAVLAYAPFAAVVLAAYVLVSWALLRWVDRRPFRALGLRVDARAVLALIIGYAIAQAAALLTAVAADSFGMGRQIDPAAMEQPTISPVAVLAVVLLQAFVLQGIGEEVLFRGYLLQSLRRRPVLGVAICAVAFTIPHLASSGGQQSVLEHLLYLAIPFGFAISAGFLAIAMRSVWAAIGIHGGFHLATWVTALLGFTSDGPAVWVTVGGLHALAGIVIAVLIPSRRWVEVRERGPFAPRQA</sequence>
<keyword evidence="2" id="KW-1133">Transmembrane helix</keyword>
<evidence type="ECO:0000313" key="4">
    <source>
        <dbReference type="EMBL" id="HJB10142.1"/>
    </source>
</evidence>
<evidence type="ECO:0000256" key="1">
    <source>
        <dbReference type="SAM" id="MobiDB-lite"/>
    </source>
</evidence>
<keyword evidence="4" id="KW-0378">Hydrolase</keyword>
<feature type="transmembrane region" description="Helical" evidence="2">
    <location>
        <begin position="51"/>
        <end position="74"/>
    </location>
</feature>
<dbReference type="PANTHER" id="PTHR39430:SF1">
    <property type="entry name" value="PROTEASE"/>
    <property type="match status" value="1"/>
</dbReference>
<dbReference type="GO" id="GO:0080120">
    <property type="term" value="P:CAAX-box protein maturation"/>
    <property type="evidence" value="ECO:0007669"/>
    <property type="project" value="UniProtKB-ARBA"/>
</dbReference>
<evidence type="ECO:0000313" key="5">
    <source>
        <dbReference type="Proteomes" id="UP000823823"/>
    </source>
</evidence>
<feature type="transmembrane region" description="Helical" evidence="2">
    <location>
        <begin position="205"/>
        <end position="222"/>
    </location>
</feature>
<feature type="domain" description="CAAX prenyl protease 2/Lysostaphin resistance protein A-like" evidence="3">
    <location>
        <begin position="174"/>
        <end position="268"/>
    </location>
</feature>
<organism evidence="4 5">
    <name type="scientific">Candidatus Brachybacterium merdavium</name>
    <dbReference type="NCBI Taxonomy" id="2838513"/>
    <lineage>
        <taxon>Bacteria</taxon>
        <taxon>Bacillati</taxon>
        <taxon>Actinomycetota</taxon>
        <taxon>Actinomycetes</taxon>
        <taxon>Micrococcales</taxon>
        <taxon>Dermabacteraceae</taxon>
        <taxon>Brachybacterium</taxon>
    </lineage>
</organism>
<keyword evidence="2" id="KW-0472">Membrane</keyword>
<dbReference type="Proteomes" id="UP000823823">
    <property type="component" value="Unassembled WGS sequence"/>
</dbReference>
<dbReference type="GO" id="GO:0008237">
    <property type="term" value="F:metallopeptidase activity"/>
    <property type="evidence" value="ECO:0007669"/>
    <property type="project" value="UniProtKB-KW"/>
</dbReference>
<evidence type="ECO:0000256" key="2">
    <source>
        <dbReference type="SAM" id="Phobius"/>
    </source>
</evidence>
<keyword evidence="4" id="KW-0645">Protease</keyword>
<dbReference type="Pfam" id="PF02517">
    <property type="entry name" value="Rce1-like"/>
    <property type="match status" value="1"/>
</dbReference>
<name>A0A9D2LCH5_9MICO</name>
<feature type="transmembrane region" description="Helical" evidence="2">
    <location>
        <begin position="128"/>
        <end position="148"/>
    </location>
</feature>
<reference evidence="4" key="2">
    <citation type="submission" date="2021-04" db="EMBL/GenBank/DDBJ databases">
        <authorList>
            <person name="Gilroy R."/>
        </authorList>
    </citation>
    <scope>NUCLEOTIDE SEQUENCE</scope>
    <source>
        <strain evidence="4">ChiHjej13B12-24818</strain>
    </source>
</reference>
<keyword evidence="2" id="KW-0812">Transmembrane</keyword>
<accession>A0A9D2LCH5</accession>
<feature type="transmembrane region" description="Helical" evidence="2">
    <location>
        <begin position="168"/>
        <end position="193"/>
    </location>
</feature>
<protein>
    <submittedName>
        <fullName evidence="4">CPBP family intramembrane metalloprotease</fullName>
    </submittedName>
</protein>
<dbReference type="EMBL" id="DWZH01000042">
    <property type="protein sequence ID" value="HJB10142.1"/>
    <property type="molecule type" value="Genomic_DNA"/>
</dbReference>
<comment type="caution">
    <text evidence="4">The sequence shown here is derived from an EMBL/GenBank/DDBJ whole genome shotgun (WGS) entry which is preliminary data.</text>
</comment>
<keyword evidence="4" id="KW-0482">Metalloprotease</keyword>
<reference evidence="4" key="1">
    <citation type="journal article" date="2021" name="PeerJ">
        <title>Extensive microbial diversity within the chicken gut microbiome revealed by metagenomics and culture.</title>
        <authorList>
            <person name="Gilroy R."/>
            <person name="Ravi A."/>
            <person name="Getino M."/>
            <person name="Pursley I."/>
            <person name="Horton D.L."/>
            <person name="Alikhan N.F."/>
            <person name="Baker D."/>
            <person name="Gharbi K."/>
            <person name="Hall N."/>
            <person name="Watson M."/>
            <person name="Adriaenssens E.M."/>
            <person name="Foster-Nyarko E."/>
            <person name="Jarju S."/>
            <person name="Secka A."/>
            <person name="Antonio M."/>
            <person name="Oren A."/>
            <person name="Chaudhuri R.R."/>
            <person name="La Ragione R."/>
            <person name="Hildebrand F."/>
            <person name="Pallen M.J."/>
        </authorList>
    </citation>
    <scope>NUCLEOTIDE SEQUENCE</scope>
    <source>
        <strain evidence="4">ChiHjej13B12-24818</strain>
    </source>
</reference>
<feature type="transmembrane region" description="Helical" evidence="2">
    <location>
        <begin position="234"/>
        <end position="252"/>
    </location>
</feature>
<dbReference type="GO" id="GO:0004175">
    <property type="term" value="F:endopeptidase activity"/>
    <property type="evidence" value="ECO:0007669"/>
    <property type="project" value="UniProtKB-ARBA"/>
</dbReference>